<sequence length="309" mass="36133">MSVSFLPHQTKDINNYYEEYGYVVVKNVISNEQIDFFAKGYHTLKNSKNYYFLSQDTNRIEKLVVNEQNFIEHSILDPIDLSFPKYFQQSALNIVASNSVSQLLNILTCRKKHTIWQTMFFDKSTGTVPHHDHYYLDTDPPGNLIACWFALETIHADAGPFFVIPKSHKVLLIPRNSDVSEFSDHEDFVNNIQELIQEQNYSLQPMLLEKGSVLFWHPFLIHGAFKNINPEYSRKSFTAHYLPEGYGRLGKNLPATVSSFNPEILVWEKSLLDRAKARVRHIRYWAKFKLRLSDKRPKMEMRSSQYSDL</sequence>
<protein>
    <submittedName>
        <fullName evidence="1">Phytanoyl-CoA dioxygenase family protein</fullName>
    </submittedName>
</protein>
<organism evidence="1 2">
    <name type="scientific">Plectonema radiosum NIES-515</name>
    <dbReference type="NCBI Taxonomy" id="2986073"/>
    <lineage>
        <taxon>Bacteria</taxon>
        <taxon>Bacillati</taxon>
        <taxon>Cyanobacteriota</taxon>
        <taxon>Cyanophyceae</taxon>
        <taxon>Oscillatoriophycideae</taxon>
        <taxon>Oscillatoriales</taxon>
        <taxon>Microcoleaceae</taxon>
        <taxon>Plectonema</taxon>
    </lineage>
</organism>
<dbReference type="EMBL" id="JAOWRF010000152">
    <property type="protein sequence ID" value="MCV3213849.1"/>
    <property type="molecule type" value="Genomic_DNA"/>
</dbReference>
<dbReference type="Proteomes" id="UP001526143">
    <property type="component" value="Unassembled WGS sequence"/>
</dbReference>
<evidence type="ECO:0000313" key="2">
    <source>
        <dbReference type="Proteomes" id="UP001526143"/>
    </source>
</evidence>
<dbReference type="Pfam" id="PF05721">
    <property type="entry name" value="PhyH"/>
    <property type="match status" value="1"/>
</dbReference>
<keyword evidence="2" id="KW-1185">Reference proteome</keyword>
<dbReference type="PANTHER" id="PTHR20883:SF48">
    <property type="entry name" value="ECTOINE DIOXYGENASE"/>
    <property type="match status" value="1"/>
</dbReference>
<gene>
    <name evidence="1" type="ORF">OGM63_10050</name>
</gene>
<dbReference type="PANTHER" id="PTHR20883">
    <property type="entry name" value="PHYTANOYL-COA DIOXYGENASE DOMAIN CONTAINING 1"/>
    <property type="match status" value="1"/>
</dbReference>
<dbReference type="SUPFAM" id="SSF51197">
    <property type="entry name" value="Clavaminate synthase-like"/>
    <property type="match status" value="1"/>
</dbReference>
<name>A0ABT3AZ40_9CYAN</name>
<dbReference type="RefSeq" id="WP_263745374.1">
    <property type="nucleotide sequence ID" value="NZ_JAOWRF010000152.1"/>
</dbReference>
<keyword evidence="1" id="KW-0560">Oxidoreductase</keyword>
<comment type="caution">
    <text evidence="1">The sequence shown here is derived from an EMBL/GenBank/DDBJ whole genome shotgun (WGS) entry which is preliminary data.</text>
</comment>
<reference evidence="1 2" key="1">
    <citation type="submission" date="2022-10" db="EMBL/GenBank/DDBJ databases">
        <title>Identification of biosynthetic pathway for the production of the potent trypsin inhibitor radiosumin.</title>
        <authorList>
            <person name="Fewer D.P."/>
            <person name="Delbaje E."/>
            <person name="Ouyang X."/>
            <person name="Agostino P.D."/>
            <person name="Wahlsten M."/>
            <person name="Jokela J."/>
            <person name="Permi P."/>
            <person name="Haapaniemi E."/>
            <person name="Koistinen H."/>
        </authorList>
    </citation>
    <scope>NUCLEOTIDE SEQUENCE [LARGE SCALE GENOMIC DNA]</scope>
    <source>
        <strain evidence="1 2">NIES-515</strain>
    </source>
</reference>
<keyword evidence="1" id="KW-0223">Dioxygenase</keyword>
<proteinExistence type="predicted"/>
<dbReference type="Gene3D" id="2.60.120.620">
    <property type="entry name" value="q2cbj1_9rhob like domain"/>
    <property type="match status" value="1"/>
</dbReference>
<accession>A0ABT3AZ40</accession>
<dbReference type="GO" id="GO:0051213">
    <property type="term" value="F:dioxygenase activity"/>
    <property type="evidence" value="ECO:0007669"/>
    <property type="project" value="UniProtKB-KW"/>
</dbReference>
<dbReference type="InterPro" id="IPR008775">
    <property type="entry name" value="Phytyl_CoA_dOase-like"/>
</dbReference>
<evidence type="ECO:0000313" key="1">
    <source>
        <dbReference type="EMBL" id="MCV3213849.1"/>
    </source>
</evidence>